<dbReference type="EMBL" id="WHOA01000009">
    <property type="protein sequence ID" value="NOU70200.1"/>
    <property type="molecule type" value="Genomic_DNA"/>
</dbReference>
<dbReference type="RefSeq" id="WP_171640447.1">
    <property type="nucleotide sequence ID" value="NZ_WHOA01000009.1"/>
</dbReference>
<dbReference type="Pfam" id="PF10604">
    <property type="entry name" value="Polyketide_cyc2"/>
    <property type="match status" value="1"/>
</dbReference>
<name>A0ABX1XNT8_9BACL</name>
<dbReference type="Gene3D" id="3.30.530.20">
    <property type="match status" value="1"/>
</dbReference>
<reference evidence="1 2" key="1">
    <citation type="submission" date="2019-10" db="EMBL/GenBank/DDBJ databases">
        <title>Description of Paenibacillus terrestris sp. nov.</title>
        <authorList>
            <person name="Carlier A."/>
            <person name="Qi S."/>
        </authorList>
    </citation>
    <scope>NUCLEOTIDE SEQUENCE [LARGE SCALE GENOMIC DNA]</scope>
    <source>
        <strain evidence="1 2">LMG 31458</strain>
    </source>
</reference>
<accession>A0ABX1XNT8</accession>
<dbReference type="SUPFAM" id="SSF55961">
    <property type="entry name" value="Bet v1-like"/>
    <property type="match status" value="1"/>
</dbReference>
<dbReference type="InterPro" id="IPR023393">
    <property type="entry name" value="START-like_dom_sf"/>
</dbReference>
<organism evidence="1 2">
    <name type="scientific">Paenibacillus phytorum</name>
    <dbReference type="NCBI Taxonomy" id="2654977"/>
    <lineage>
        <taxon>Bacteria</taxon>
        <taxon>Bacillati</taxon>
        <taxon>Bacillota</taxon>
        <taxon>Bacilli</taxon>
        <taxon>Bacillales</taxon>
        <taxon>Paenibacillaceae</taxon>
        <taxon>Paenibacillus</taxon>
    </lineage>
</organism>
<evidence type="ECO:0000313" key="2">
    <source>
        <dbReference type="Proteomes" id="UP000616779"/>
    </source>
</evidence>
<sequence>MGIDVSAKLVIAQSRKEVARYAMEPTNDPKWTKGITEAELLTERPIGLGTQVRRIARFLGKEIHYVLKVVDYVPEHLMVMQSIKGPFPMKVTYQFDDENEGTLAQIRVEGTSEGFYKLTDLIMSPQVRRSIQGDLKRLKTIMES</sequence>
<keyword evidence="2" id="KW-1185">Reference proteome</keyword>
<proteinExistence type="predicted"/>
<dbReference type="Proteomes" id="UP000616779">
    <property type="component" value="Unassembled WGS sequence"/>
</dbReference>
<evidence type="ECO:0000313" key="1">
    <source>
        <dbReference type="EMBL" id="NOU70200.1"/>
    </source>
</evidence>
<dbReference type="InterPro" id="IPR019587">
    <property type="entry name" value="Polyketide_cyclase/dehydratase"/>
</dbReference>
<protein>
    <submittedName>
        <fullName evidence="1">ATPase</fullName>
    </submittedName>
</protein>
<comment type="caution">
    <text evidence="1">The sequence shown here is derived from an EMBL/GenBank/DDBJ whole genome shotgun (WGS) entry which is preliminary data.</text>
</comment>
<gene>
    <name evidence="1" type="ORF">GC098_01890</name>
</gene>